<gene>
    <name evidence="1" type="ORF">DXC51_04225</name>
</gene>
<evidence type="ECO:0000313" key="2">
    <source>
        <dbReference type="Proteomes" id="UP000260812"/>
    </source>
</evidence>
<protein>
    <submittedName>
        <fullName evidence="1">Uncharacterized protein</fullName>
    </submittedName>
</protein>
<keyword evidence="2" id="KW-1185">Reference proteome</keyword>
<reference evidence="1" key="1">
    <citation type="submission" date="2018-08" db="EMBL/GenBank/DDBJ databases">
        <title>A genome reference for cultivated species of the human gut microbiota.</title>
        <authorList>
            <person name="Zou Y."/>
            <person name="Xue W."/>
            <person name="Luo G."/>
        </authorList>
    </citation>
    <scope>NUCLEOTIDE SEQUENCE [LARGE SCALE GENOMIC DNA]</scope>
    <source>
        <strain evidence="1">TF05-5AC</strain>
    </source>
</reference>
<dbReference type="AlphaFoldDB" id="A0A3E3IBN5"/>
<accession>A0A3E3IBN5</accession>
<dbReference type="Proteomes" id="UP000260812">
    <property type="component" value="Unassembled WGS sequence"/>
</dbReference>
<name>A0A3E3IBN5_9FIRM</name>
<proteinExistence type="predicted"/>
<sequence length="292" mass="33611">MFAEAGIWLSAASIVLSGCGPGKESKTALVSETSLFSWEEEYILPEMEEEVEKVMERLGCNVVYQQIPSDAQEAEVLDYLKRRGEKGQLVYYLAGASEWGLQENAVSMLEAVKNTAEWNRKAGEGKGFTGIVWDVEPYLLDGWEDNREEYMQQYVENCIHAYEEAQKEQLAVIVCIPNFYDRTGLTEQLELLVQKGCDGIAVMNYDKRDEAGQIAGEMELAEKYKKGIIHITEMQKPGYHSLTEQNTYYYDGFDAVLESWERLRQEYPYEYLGFSWHYLKPCLHLMEKEENA</sequence>
<dbReference type="EMBL" id="QVLV01000002">
    <property type="protein sequence ID" value="RGE64485.1"/>
    <property type="molecule type" value="Genomic_DNA"/>
</dbReference>
<evidence type="ECO:0000313" key="1">
    <source>
        <dbReference type="EMBL" id="RGE64485.1"/>
    </source>
</evidence>
<organism evidence="1 2">
    <name type="scientific">Eisenbergiella massiliensis</name>
    <dbReference type="NCBI Taxonomy" id="1720294"/>
    <lineage>
        <taxon>Bacteria</taxon>
        <taxon>Bacillati</taxon>
        <taxon>Bacillota</taxon>
        <taxon>Clostridia</taxon>
        <taxon>Lachnospirales</taxon>
        <taxon>Lachnospiraceae</taxon>
        <taxon>Eisenbergiella</taxon>
    </lineage>
</organism>
<comment type="caution">
    <text evidence="1">The sequence shown here is derived from an EMBL/GenBank/DDBJ whole genome shotgun (WGS) entry which is preliminary data.</text>
</comment>